<keyword evidence="2" id="KW-0472">Membrane</keyword>
<dbReference type="AlphaFoldDB" id="A0A6G7XG36"/>
<dbReference type="InterPro" id="IPR018247">
    <property type="entry name" value="EF_Hand_1_Ca_BS"/>
</dbReference>
<evidence type="ECO:0000313" key="6">
    <source>
        <dbReference type="Proteomes" id="UP000502677"/>
    </source>
</evidence>
<dbReference type="PANTHER" id="PTHR10068">
    <property type="entry name" value="BONE MARROW PROTEOGLYCAN"/>
    <property type="match status" value="1"/>
</dbReference>
<keyword evidence="2" id="KW-0812">Transmembrane</keyword>
<dbReference type="PANTHER" id="PTHR10068:SF14">
    <property type="entry name" value="CELL WALL ADHESIN EAP1"/>
    <property type="match status" value="1"/>
</dbReference>
<feature type="region of interest" description="Disordered" evidence="1">
    <location>
        <begin position="295"/>
        <end position="452"/>
    </location>
</feature>
<sequence>MLVSAVVGGGALVITPSAAMADAGDVLTVSDALYNTPYGSELFMEQFASVTDTDDNGLVTVGDLIDFTFVVTNTGNAQVDSIAVEQASGGAVDCPSTTLAPMEQMTCKAVAPYVVTDDDFEKGLVENSATATGASATNSSIRTGQSVARIETGAPVPTVPVNSGSLSLSKAIRGGTLWYDGDTPKTPSHNTVVSTVRFLAVNNGTEALSEVVLTDQVKVGDAVTDMGCYFPDDDENEVPGTFNDATQTWSVRWEASFGENPVLWEPGAMIMCSAVLWPAEGANQHADIATIQARVPGTPEEPSTPGEPGDPSTPGEPSDPSTPGEPGEPSTPGEPGDPSTPGEPGVPSTPGEPGDPSTPGEPGDPSTPGEPGEPGEPSTPDEPGDPSTPDEPGEPSTPGEPGEPSTPDEPGKPSTPGEPSTPNEPSTPVTPANPSAPKDETTPSSNGATASAEQLALTGGNLQLVWWEVAGGIVLLGFGATLMMRRKSQKQS</sequence>
<evidence type="ECO:0000256" key="2">
    <source>
        <dbReference type="SAM" id="Phobius"/>
    </source>
</evidence>
<feature type="domain" description="DUF7507" evidence="4">
    <location>
        <begin position="54"/>
        <end position="140"/>
    </location>
</feature>
<keyword evidence="6" id="KW-1185">Reference proteome</keyword>
<dbReference type="InterPro" id="IPR055354">
    <property type="entry name" value="DUF7507"/>
</dbReference>
<dbReference type="PROSITE" id="PS00018">
    <property type="entry name" value="EF_HAND_1"/>
    <property type="match status" value="1"/>
</dbReference>
<proteinExistence type="predicted"/>
<dbReference type="KEGG" id="lvi:G7068_10115"/>
<feature type="compositionally biased region" description="Polar residues" evidence="1">
    <location>
        <begin position="417"/>
        <end position="433"/>
    </location>
</feature>
<evidence type="ECO:0000259" key="4">
    <source>
        <dbReference type="Pfam" id="PF24346"/>
    </source>
</evidence>
<feature type="chain" id="PRO_5026221408" description="DUF7507 domain-containing protein" evidence="3">
    <location>
        <begin position="22"/>
        <end position="492"/>
    </location>
</feature>
<dbReference type="Proteomes" id="UP000502677">
    <property type="component" value="Chromosome"/>
</dbReference>
<name>A0A6G7XG36_9MICO</name>
<feature type="transmembrane region" description="Helical" evidence="2">
    <location>
        <begin position="464"/>
        <end position="484"/>
    </location>
</feature>
<keyword evidence="2" id="KW-1133">Transmembrane helix</keyword>
<dbReference type="Pfam" id="PF24346">
    <property type="entry name" value="DUF7507"/>
    <property type="match status" value="1"/>
</dbReference>
<organism evidence="5 6">
    <name type="scientific">Leucobacter viscericola</name>
    <dbReference type="NCBI Taxonomy" id="2714935"/>
    <lineage>
        <taxon>Bacteria</taxon>
        <taxon>Bacillati</taxon>
        <taxon>Actinomycetota</taxon>
        <taxon>Actinomycetes</taxon>
        <taxon>Micrococcales</taxon>
        <taxon>Microbacteriaceae</taxon>
        <taxon>Leucobacter</taxon>
    </lineage>
</organism>
<feature type="compositionally biased region" description="Polar residues" evidence="1">
    <location>
        <begin position="442"/>
        <end position="452"/>
    </location>
</feature>
<feature type="compositionally biased region" description="Low complexity" evidence="1">
    <location>
        <begin position="394"/>
        <end position="405"/>
    </location>
</feature>
<evidence type="ECO:0000256" key="1">
    <source>
        <dbReference type="SAM" id="MobiDB-lite"/>
    </source>
</evidence>
<reference evidence="5 6" key="1">
    <citation type="submission" date="2020-03" db="EMBL/GenBank/DDBJ databases">
        <title>Leucobacter sp. nov., isolated from beetles.</title>
        <authorList>
            <person name="Hyun D.-W."/>
            <person name="Bae J.-W."/>
        </authorList>
    </citation>
    <scope>NUCLEOTIDE SEQUENCE [LARGE SCALE GENOMIC DNA]</scope>
    <source>
        <strain evidence="5 6">HDW9C</strain>
    </source>
</reference>
<dbReference type="RefSeq" id="WP_166291701.1">
    <property type="nucleotide sequence ID" value="NZ_CP049863.1"/>
</dbReference>
<evidence type="ECO:0000256" key="3">
    <source>
        <dbReference type="SAM" id="SignalP"/>
    </source>
</evidence>
<feature type="signal peptide" evidence="3">
    <location>
        <begin position="1"/>
        <end position="21"/>
    </location>
</feature>
<evidence type="ECO:0000313" key="5">
    <source>
        <dbReference type="EMBL" id="QIK63513.1"/>
    </source>
</evidence>
<gene>
    <name evidence="5" type="ORF">G7068_10115</name>
</gene>
<feature type="compositionally biased region" description="Low complexity" evidence="1">
    <location>
        <begin position="296"/>
        <end position="378"/>
    </location>
</feature>
<keyword evidence="3" id="KW-0732">Signal</keyword>
<accession>A0A6G7XG36</accession>
<dbReference type="EMBL" id="CP049863">
    <property type="protein sequence ID" value="QIK63513.1"/>
    <property type="molecule type" value="Genomic_DNA"/>
</dbReference>
<protein>
    <recommendedName>
        <fullName evidence="4">DUF7507 domain-containing protein</fullName>
    </recommendedName>
</protein>